<evidence type="ECO:0008006" key="5">
    <source>
        <dbReference type="Google" id="ProtNLM"/>
    </source>
</evidence>
<keyword evidence="1" id="KW-0175">Coiled coil</keyword>
<name>A0ABS3JJN1_9BACT</name>
<evidence type="ECO:0000256" key="2">
    <source>
        <dbReference type="SAM" id="Phobius"/>
    </source>
</evidence>
<dbReference type="RefSeq" id="WP_207330181.1">
    <property type="nucleotide sequence ID" value="NZ_JAFMYW010000005.1"/>
</dbReference>
<evidence type="ECO:0000313" key="3">
    <source>
        <dbReference type="EMBL" id="MBO0950216.1"/>
    </source>
</evidence>
<keyword evidence="2" id="KW-1133">Transmembrane helix</keyword>
<keyword evidence="2" id="KW-0812">Transmembrane</keyword>
<proteinExistence type="predicted"/>
<sequence length="314" mass="34652">MESNQQKPKANGALLAALILMTGLAGVTSYLYFDKKTVAETQEVTIAERVEELSNTRVKLDSISTALDTKIAEVQRLGGDITELQKVKADLEADKLALSRGAKLSRANIAKYELKIQEYMAYLAEKDTAIAVLQREKEVLATDNQTLNTENVTLKTRRQQLEDTVAVVASQNQELASKVTRASALKAQNIKVLSVNPKGKEKEDDAYKAKRLDKIKLVYALADNPITQEEPKDVFIRVLDPDGAVISDMANGSGTFKSGSDEMVYTVKQTVDYDRNGKNVELLYTRGTPYRPGKYTVELYSEGFKIGSGAFAVR</sequence>
<comment type="caution">
    <text evidence="3">The sequence shown here is derived from an EMBL/GenBank/DDBJ whole genome shotgun (WGS) entry which is preliminary data.</text>
</comment>
<gene>
    <name evidence="3" type="ORF">J2I46_16605</name>
</gene>
<evidence type="ECO:0000256" key="1">
    <source>
        <dbReference type="SAM" id="Coils"/>
    </source>
</evidence>
<feature type="coiled-coil region" evidence="1">
    <location>
        <begin position="130"/>
        <end position="164"/>
    </location>
</feature>
<reference evidence="3 4" key="1">
    <citation type="submission" date="2021-03" db="EMBL/GenBank/DDBJ databases">
        <title>Fibrella sp. HMF5405 genome sequencing and assembly.</title>
        <authorList>
            <person name="Kang H."/>
            <person name="Kim H."/>
            <person name="Bae S."/>
            <person name="Joh K."/>
        </authorList>
    </citation>
    <scope>NUCLEOTIDE SEQUENCE [LARGE SCALE GENOMIC DNA]</scope>
    <source>
        <strain evidence="3 4">HMF5405</strain>
    </source>
</reference>
<organism evidence="3 4">
    <name type="scientific">Fibrella forsythiae</name>
    <dbReference type="NCBI Taxonomy" id="2817061"/>
    <lineage>
        <taxon>Bacteria</taxon>
        <taxon>Pseudomonadati</taxon>
        <taxon>Bacteroidota</taxon>
        <taxon>Cytophagia</taxon>
        <taxon>Cytophagales</taxon>
        <taxon>Spirosomataceae</taxon>
        <taxon>Fibrella</taxon>
    </lineage>
</organism>
<dbReference type="EMBL" id="JAFMYW010000005">
    <property type="protein sequence ID" value="MBO0950216.1"/>
    <property type="molecule type" value="Genomic_DNA"/>
</dbReference>
<protein>
    <recommendedName>
        <fullName evidence="5">Chromosome segregation protein SMC</fullName>
    </recommendedName>
</protein>
<keyword evidence="4" id="KW-1185">Reference proteome</keyword>
<keyword evidence="2" id="KW-0472">Membrane</keyword>
<dbReference type="Proteomes" id="UP000664628">
    <property type="component" value="Unassembled WGS sequence"/>
</dbReference>
<evidence type="ECO:0000313" key="4">
    <source>
        <dbReference type="Proteomes" id="UP000664628"/>
    </source>
</evidence>
<feature type="transmembrane region" description="Helical" evidence="2">
    <location>
        <begin position="12"/>
        <end position="33"/>
    </location>
</feature>
<accession>A0ABS3JJN1</accession>